<feature type="region of interest" description="Disordered" evidence="1">
    <location>
        <begin position="316"/>
        <end position="341"/>
    </location>
</feature>
<dbReference type="EMBL" id="CP058559">
    <property type="protein sequence ID" value="QNO14422.1"/>
    <property type="molecule type" value="Genomic_DNA"/>
</dbReference>
<keyword evidence="3" id="KW-1185">Reference proteome</keyword>
<evidence type="ECO:0000313" key="2">
    <source>
        <dbReference type="EMBL" id="QNO14422.1"/>
    </source>
</evidence>
<dbReference type="Proteomes" id="UP000516160">
    <property type="component" value="Chromosome"/>
</dbReference>
<evidence type="ECO:0000313" key="3">
    <source>
        <dbReference type="Proteomes" id="UP000516160"/>
    </source>
</evidence>
<accession>A0A7G9W6W0</accession>
<gene>
    <name evidence="2" type="ORF">HYG86_06375</name>
</gene>
<sequence>MSYKVIKGAKQLEIDGKEIENNIYLPLEALWDDYTILKDHKVIFIDSPLNNLEVGLLQLNGEINSTFIEPLQNLLQGAGCRVHLLDSTEKVNKNINLVLVINSQEGVFQTGYGGYRLNGSKKIAADMGWALARFFELDYVAPPVKEQASSKNLGLWKKFTTPLVYIKFRTGEGHNSLLAISVLMGLFRFATKTLPVIDEKIFSPIPPPLESSEVSIVNKETLVEENLMDVAKEGNSLIEKNHTHDNDLFRYIKIEQDQGQDQDLDEERVNSDLKEVDFMSKKSSNNSQGKKGRLVTDPSPKLKAHMKKIIAKQKAEIEKENKAPNNKGTEYAAKLAGLGKG</sequence>
<evidence type="ECO:0000256" key="1">
    <source>
        <dbReference type="SAM" id="MobiDB-lite"/>
    </source>
</evidence>
<dbReference type="AlphaFoldDB" id="A0A7G9W6W0"/>
<protein>
    <submittedName>
        <fullName evidence="2">Uncharacterized protein</fullName>
    </submittedName>
</protein>
<reference evidence="2 3" key="1">
    <citation type="submission" date="2020-07" db="EMBL/GenBank/DDBJ databases">
        <title>Alkalicella. sp. LB2 genome.</title>
        <authorList>
            <person name="Postec A."/>
            <person name="Quemeneur M."/>
        </authorList>
    </citation>
    <scope>NUCLEOTIDE SEQUENCE [LARGE SCALE GENOMIC DNA]</scope>
    <source>
        <strain evidence="2 3">LB2</strain>
    </source>
</reference>
<proteinExistence type="predicted"/>
<name>A0A7G9W6W0_ALKCA</name>
<dbReference type="KEGG" id="acae:HYG86_06375"/>
<organism evidence="2 3">
    <name type="scientific">Alkalicella caledoniensis</name>
    <dbReference type="NCBI Taxonomy" id="2731377"/>
    <lineage>
        <taxon>Bacteria</taxon>
        <taxon>Bacillati</taxon>
        <taxon>Bacillota</taxon>
        <taxon>Clostridia</taxon>
        <taxon>Eubacteriales</taxon>
        <taxon>Proteinivoracaceae</taxon>
        <taxon>Alkalicella</taxon>
    </lineage>
</organism>
<dbReference type="RefSeq" id="WP_213168098.1">
    <property type="nucleotide sequence ID" value="NZ_CP058559.1"/>
</dbReference>
<feature type="region of interest" description="Disordered" evidence="1">
    <location>
        <begin position="275"/>
        <end position="304"/>
    </location>
</feature>